<comment type="caution">
    <text evidence="1">The sequence shown here is derived from an EMBL/GenBank/DDBJ whole genome shotgun (WGS) entry which is preliminary data.</text>
</comment>
<name>A0AAV5A7I3_9AGAM</name>
<organism evidence="1 2">
    <name type="scientific">Clathrus columnatus</name>
    <dbReference type="NCBI Taxonomy" id="1419009"/>
    <lineage>
        <taxon>Eukaryota</taxon>
        <taxon>Fungi</taxon>
        <taxon>Dikarya</taxon>
        <taxon>Basidiomycota</taxon>
        <taxon>Agaricomycotina</taxon>
        <taxon>Agaricomycetes</taxon>
        <taxon>Phallomycetidae</taxon>
        <taxon>Phallales</taxon>
        <taxon>Clathraceae</taxon>
        <taxon>Clathrus</taxon>
    </lineage>
</organism>
<dbReference type="AlphaFoldDB" id="A0AAV5A7I3"/>
<accession>A0AAV5A7I3</accession>
<evidence type="ECO:0000313" key="2">
    <source>
        <dbReference type="Proteomes" id="UP001050691"/>
    </source>
</evidence>
<proteinExistence type="predicted"/>
<reference evidence="1" key="1">
    <citation type="submission" date="2021-10" db="EMBL/GenBank/DDBJ databases">
        <title>De novo Genome Assembly of Clathrus columnatus (Basidiomycota, Fungi) Using Illumina and Nanopore Sequence Data.</title>
        <authorList>
            <person name="Ogiso-Tanaka E."/>
            <person name="Itagaki H."/>
            <person name="Hosoya T."/>
            <person name="Hosaka K."/>
        </authorList>
    </citation>
    <scope>NUCLEOTIDE SEQUENCE</scope>
    <source>
        <strain evidence="1">MO-923</strain>
    </source>
</reference>
<keyword evidence="2" id="KW-1185">Reference proteome</keyword>
<gene>
    <name evidence="1" type="ORF">Clacol_003187</name>
</gene>
<evidence type="ECO:0000313" key="1">
    <source>
        <dbReference type="EMBL" id="GJJ08966.1"/>
    </source>
</evidence>
<sequence length="198" mass="22903">MKSRAPTYVDHNSPGLKNTLLRDSMFRRTNPTDTAPEDTEEAQRLLCKIPYRYKTGDSVMIRTENKRHRWLLVKIVQSYGWWLLGNYIPIYVISFGNGALQNCQEDEIWTVSQVLNMRKTRIRVDSSRKYSQWDEEEVLEIELARKLKQWRRLKAGLINSSESQKLEGCKCVGGKCVHSSGNTSLGDGEANEGWEQVF</sequence>
<protein>
    <submittedName>
        <fullName evidence="1">Uncharacterized protein</fullName>
    </submittedName>
</protein>
<dbReference type="Proteomes" id="UP001050691">
    <property type="component" value="Unassembled WGS sequence"/>
</dbReference>
<dbReference type="EMBL" id="BPWL01000003">
    <property type="protein sequence ID" value="GJJ08966.1"/>
    <property type="molecule type" value="Genomic_DNA"/>
</dbReference>